<protein>
    <submittedName>
        <fullName evidence="2">DUF4173 domain-containing protein</fullName>
    </submittedName>
</protein>
<dbReference type="RefSeq" id="WP_231485949.1">
    <property type="nucleotide sequence ID" value="NZ_BAAAZO010000002.1"/>
</dbReference>
<sequence>MNDTPGLGLSTPDWPDPPPPRLRLLVGALLCAGSAAFLLTDTAFGINVPVTTSLIAATVLLSRRSRAEGHPRSGVVLTVIALLLSTVAVLRASEWLVVGCILASATLATTVSLGTRTWKTLLATGFLFGEATLRAVPWAAATGLRHRPRHLPFRAPASVFSGVATGLVCAVIVGALLASADAGFAQVLSDVGGWFVVDVPRSDVIAARIITFGVVTLFVLGLGFADSSAPRRSPDRPGDRHPAEWLVPLVLVAVTIAAFLAVDATRLFGAGPAAPTSTHAERAREGFGQLIVVTVLVLLLIGWAGRLAAPRHRRLLAAGGGPLLALTLLLAISALRRLWLYMSEFGWTVTRFNAGAFELWVVGVLVLVGGTWLVRRTDLLPRLTAGSAGVGLLVVALAGPDAVVAAADVRRYERTGDIDVFYLSRLSPDATPALSKLPDDVRPCALPRLPDDHPWYSWNLSRSRADNRSDWPAQCLRD</sequence>
<comment type="caution">
    <text evidence="2">The sequence shown here is derived from an EMBL/GenBank/DDBJ whole genome shotgun (WGS) entry which is preliminary data.</text>
</comment>
<feature type="transmembrane region" description="Helical" evidence="1">
    <location>
        <begin position="157"/>
        <end position="185"/>
    </location>
</feature>
<feature type="transmembrane region" description="Helical" evidence="1">
    <location>
        <begin position="44"/>
        <end position="61"/>
    </location>
</feature>
<feature type="transmembrane region" description="Helical" evidence="1">
    <location>
        <begin position="245"/>
        <end position="267"/>
    </location>
</feature>
<keyword evidence="1" id="KW-1133">Transmembrane helix</keyword>
<proteinExistence type="predicted"/>
<keyword evidence="1" id="KW-0812">Transmembrane</keyword>
<evidence type="ECO:0000256" key="1">
    <source>
        <dbReference type="SAM" id="Phobius"/>
    </source>
</evidence>
<evidence type="ECO:0000313" key="2">
    <source>
        <dbReference type="EMBL" id="GAA3598253.1"/>
    </source>
</evidence>
<organism evidence="2 3">
    <name type="scientific">Kineosporia mesophila</name>
    <dbReference type="NCBI Taxonomy" id="566012"/>
    <lineage>
        <taxon>Bacteria</taxon>
        <taxon>Bacillati</taxon>
        <taxon>Actinomycetota</taxon>
        <taxon>Actinomycetes</taxon>
        <taxon>Kineosporiales</taxon>
        <taxon>Kineosporiaceae</taxon>
        <taxon>Kineosporia</taxon>
    </lineage>
</organism>
<dbReference type="Proteomes" id="UP001501074">
    <property type="component" value="Unassembled WGS sequence"/>
</dbReference>
<feature type="transmembrane region" description="Helical" evidence="1">
    <location>
        <begin position="73"/>
        <end position="90"/>
    </location>
</feature>
<gene>
    <name evidence="2" type="ORF">GCM10022223_11990</name>
</gene>
<feature type="transmembrane region" description="Helical" evidence="1">
    <location>
        <begin position="355"/>
        <end position="374"/>
    </location>
</feature>
<feature type="transmembrane region" description="Helical" evidence="1">
    <location>
        <begin position="287"/>
        <end position="308"/>
    </location>
</feature>
<reference evidence="3" key="1">
    <citation type="journal article" date="2019" name="Int. J. Syst. Evol. Microbiol.">
        <title>The Global Catalogue of Microorganisms (GCM) 10K type strain sequencing project: providing services to taxonomists for standard genome sequencing and annotation.</title>
        <authorList>
            <consortium name="The Broad Institute Genomics Platform"/>
            <consortium name="The Broad Institute Genome Sequencing Center for Infectious Disease"/>
            <person name="Wu L."/>
            <person name="Ma J."/>
        </authorList>
    </citation>
    <scope>NUCLEOTIDE SEQUENCE [LARGE SCALE GENOMIC DNA]</scope>
    <source>
        <strain evidence="3">JCM 16902</strain>
    </source>
</reference>
<feature type="transmembrane region" description="Helical" evidence="1">
    <location>
        <begin position="96"/>
        <end position="114"/>
    </location>
</feature>
<feature type="transmembrane region" description="Helical" evidence="1">
    <location>
        <begin position="315"/>
        <end position="335"/>
    </location>
</feature>
<name>A0ABP6Z4V1_9ACTN</name>
<dbReference type="Pfam" id="PF13687">
    <property type="entry name" value="DUF4153"/>
    <property type="match status" value="1"/>
</dbReference>
<dbReference type="InterPro" id="IPR025291">
    <property type="entry name" value="DUF4153"/>
</dbReference>
<feature type="transmembrane region" description="Helical" evidence="1">
    <location>
        <begin position="205"/>
        <end position="225"/>
    </location>
</feature>
<accession>A0ABP6Z4V1</accession>
<dbReference type="EMBL" id="BAAAZO010000002">
    <property type="protein sequence ID" value="GAA3598253.1"/>
    <property type="molecule type" value="Genomic_DNA"/>
</dbReference>
<evidence type="ECO:0000313" key="3">
    <source>
        <dbReference type="Proteomes" id="UP001501074"/>
    </source>
</evidence>
<keyword evidence="3" id="KW-1185">Reference proteome</keyword>
<keyword evidence="1" id="KW-0472">Membrane</keyword>